<dbReference type="SUPFAM" id="SSF46689">
    <property type="entry name" value="Homeodomain-like"/>
    <property type="match status" value="1"/>
</dbReference>
<accession>A0A1H3XHX3</accession>
<dbReference type="PANTHER" id="PTHR30514">
    <property type="entry name" value="GLUCOKINASE"/>
    <property type="match status" value="1"/>
</dbReference>
<dbReference type="InterPro" id="IPR009057">
    <property type="entry name" value="Homeodomain-like_sf"/>
</dbReference>
<dbReference type="GO" id="GO:0003700">
    <property type="term" value="F:DNA-binding transcription factor activity"/>
    <property type="evidence" value="ECO:0007669"/>
    <property type="project" value="InterPro"/>
</dbReference>
<dbReference type="Pfam" id="PF01380">
    <property type="entry name" value="SIS"/>
    <property type="match status" value="1"/>
</dbReference>
<dbReference type="PANTHER" id="PTHR30514:SF18">
    <property type="entry name" value="RPIR-FAMILY TRANSCRIPTIONAL REGULATOR"/>
    <property type="match status" value="1"/>
</dbReference>
<keyword evidence="2" id="KW-0238">DNA-binding</keyword>
<feature type="domain" description="HTH rpiR-type" evidence="4">
    <location>
        <begin position="1"/>
        <end position="77"/>
    </location>
</feature>
<evidence type="ECO:0000313" key="5">
    <source>
        <dbReference type="EMBL" id="SDZ99025.1"/>
    </source>
</evidence>
<dbReference type="AlphaFoldDB" id="A0A1H3XHX3"/>
<dbReference type="CDD" id="cd05013">
    <property type="entry name" value="SIS_RpiR"/>
    <property type="match status" value="1"/>
</dbReference>
<dbReference type="InterPro" id="IPR001347">
    <property type="entry name" value="SIS_dom"/>
</dbReference>
<keyword evidence="6" id="KW-1185">Reference proteome</keyword>
<evidence type="ECO:0000256" key="1">
    <source>
        <dbReference type="ARBA" id="ARBA00023015"/>
    </source>
</evidence>
<dbReference type="GO" id="GO:0097367">
    <property type="term" value="F:carbohydrate derivative binding"/>
    <property type="evidence" value="ECO:0007669"/>
    <property type="project" value="InterPro"/>
</dbReference>
<dbReference type="GO" id="GO:1901135">
    <property type="term" value="P:carbohydrate derivative metabolic process"/>
    <property type="evidence" value="ECO:0007669"/>
    <property type="project" value="InterPro"/>
</dbReference>
<dbReference type="InterPro" id="IPR046348">
    <property type="entry name" value="SIS_dom_sf"/>
</dbReference>
<dbReference type="Pfam" id="PF01418">
    <property type="entry name" value="HTH_6"/>
    <property type="match status" value="1"/>
</dbReference>
<organism evidence="5 6">
    <name type="scientific">Rubrimonas cliftonensis</name>
    <dbReference type="NCBI Taxonomy" id="89524"/>
    <lineage>
        <taxon>Bacteria</taxon>
        <taxon>Pseudomonadati</taxon>
        <taxon>Pseudomonadota</taxon>
        <taxon>Alphaproteobacteria</taxon>
        <taxon>Rhodobacterales</taxon>
        <taxon>Paracoccaceae</taxon>
        <taxon>Rubrimonas</taxon>
    </lineage>
</organism>
<dbReference type="InterPro" id="IPR035472">
    <property type="entry name" value="RpiR-like_SIS"/>
</dbReference>
<dbReference type="EMBL" id="FNQM01000002">
    <property type="protein sequence ID" value="SDZ99025.1"/>
    <property type="molecule type" value="Genomic_DNA"/>
</dbReference>
<name>A0A1H3XHX3_9RHOB</name>
<dbReference type="Gene3D" id="1.10.10.10">
    <property type="entry name" value="Winged helix-like DNA-binding domain superfamily/Winged helix DNA-binding domain"/>
    <property type="match status" value="1"/>
</dbReference>
<dbReference type="InterPro" id="IPR000281">
    <property type="entry name" value="HTH_RpiR"/>
</dbReference>
<dbReference type="SUPFAM" id="SSF53697">
    <property type="entry name" value="SIS domain"/>
    <property type="match status" value="1"/>
</dbReference>
<keyword evidence="1" id="KW-0805">Transcription regulation</keyword>
<dbReference type="InterPro" id="IPR036388">
    <property type="entry name" value="WH-like_DNA-bd_sf"/>
</dbReference>
<sequence length="281" mass="31579">MTVREMIEQNSGAMTPAERKLATSLLSDYPYAGLLSIQELADRSEVSAPSISRFVAKIGLCGYPELQRRLLSELREGERSPVEIRAKGRRIENDFLGEFIDRAAAQMRSARGAITEAQFRRVRELLGDRRRAVFVLGGRISDAIATHLSFHLRQAREGVHHLPRDPEAWPDHLLRMRPGDVFFLVDFRRYQPALARLAEQAAARRALVVLLTDRWLSPANRHAAEVLAAPIENGALWDSYCAALAVVEALATAVAEDDWEHTRARIGAWDAARPTERETRP</sequence>
<protein>
    <submittedName>
        <fullName evidence="5">Transcriptional regulator, RpiR family</fullName>
    </submittedName>
</protein>
<dbReference type="GO" id="GO:0003677">
    <property type="term" value="F:DNA binding"/>
    <property type="evidence" value="ECO:0007669"/>
    <property type="project" value="UniProtKB-KW"/>
</dbReference>
<gene>
    <name evidence="5" type="ORF">SAMN05444370_102434</name>
</gene>
<dbReference type="STRING" id="89524.SAMN05444370_102434"/>
<reference evidence="5 6" key="1">
    <citation type="submission" date="2016-10" db="EMBL/GenBank/DDBJ databases">
        <authorList>
            <person name="de Groot N.N."/>
        </authorList>
    </citation>
    <scope>NUCLEOTIDE SEQUENCE [LARGE SCALE GENOMIC DNA]</scope>
    <source>
        <strain evidence="5 6">DSM 15345</strain>
    </source>
</reference>
<dbReference type="InterPro" id="IPR047640">
    <property type="entry name" value="RpiR-like"/>
</dbReference>
<proteinExistence type="predicted"/>
<keyword evidence="3" id="KW-0804">Transcription</keyword>
<evidence type="ECO:0000256" key="2">
    <source>
        <dbReference type="ARBA" id="ARBA00023125"/>
    </source>
</evidence>
<dbReference type="RefSeq" id="WP_093249496.1">
    <property type="nucleotide sequence ID" value="NZ_FNQM01000002.1"/>
</dbReference>
<dbReference type="PROSITE" id="PS51071">
    <property type="entry name" value="HTH_RPIR"/>
    <property type="match status" value="1"/>
</dbReference>
<dbReference type="Proteomes" id="UP000198703">
    <property type="component" value="Unassembled WGS sequence"/>
</dbReference>
<dbReference type="Gene3D" id="3.40.50.10490">
    <property type="entry name" value="Glucose-6-phosphate isomerase like protein, domain 1"/>
    <property type="match status" value="1"/>
</dbReference>
<dbReference type="OrthoDB" id="3574600at2"/>
<evidence type="ECO:0000313" key="6">
    <source>
        <dbReference type="Proteomes" id="UP000198703"/>
    </source>
</evidence>
<evidence type="ECO:0000259" key="4">
    <source>
        <dbReference type="PROSITE" id="PS51071"/>
    </source>
</evidence>
<evidence type="ECO:0000256" key="3">
    <source>
        <dbReference type="ARBA" id="ARBA00023163"/>
    </source>
</evidence>